<dbReference type="InterPro" id="IPR050052">
    <property type="entry name" value="ATP-dep_Clp_protease_ClpX"/>
</dbReference>
<dbReference type="Gene3D" id="3.40.50.300">
    <property type="entry name" value="P-loop containing nucleotide triphosphate hydrolases"/>
    <property type="match status" value="1"/>
</dbReference>
<dbReference type="Gene3D" id="1.10.8.60">
    <property type="match status" value="1"/>
</dbReference>
<dbReference type="InterPro" id="IPR019489">
    <property type="entry name" value="Clp_ATPase_C"/>
</dbReference>
<sequence length="525" mass="59984">MYAMLMKKENLSNGGFLFNPVTVIEGELNEEYGAFVDKFNHEFCLIDELSFAISELVEGVYFVSTEEELLSKYSAATIEEALKYYQDDIFGSFTFGLNSDNKIEKLDIYKLSLSDLKELASNSNLNSSYYNGIVSIPKRKLYMLTQLKDEKLLKDFIEQSVKDFKELERKEREIKDKEKEIKLVNVNTNSKTNIKNKNIRRDIDTDELEAYLKMRVIGQDKNIENLVTVISDNYKTSDPHLIQRPLVMGPSGVGKTETLKLLAEYLNIPFTKYSTPTLSGSGYVGKDIDDILKMAYQNSSRNIKKCEESLIFLDEFDKIANHGLEVSDVAVQNLLLNFLDGTVYDVNLTNYDRIKIDTTFMNIVLGGAFVDILKDKNRKLGFNNDDSLDLTVTDKDIIDFGFIPEIVGRISPKIMYNNLTKEDLKNILKQGKLSPILLKQQFYKEVYGVDLKYTDDYIDAILEIATSNDTGARELKQIVYTSLLDVSHTLQKSINRGKYSEVIVDKEILSDNKVYTLKKGCKKIL</sequence>
<dbReference type="GO" id="GO:0051603">
    <property type="term" value="P:proteolysis involved in protein catabolic process"/>
    <property type="evidence" value="ECO:0007669"/>
    <property type="project" value="TreeGrafter"/>
</dbReference>
<dbReference type="PANTHER" id="PTHR48102">
    <property type="entry name" value="ATP-DEPENDENT CLP PROTEASE ATP-BINDING SUBUNIT CLPX-LIKE, MITOCHONDRIAL-RELATED"/>
    <property type="match status" value="1"/>
</dbReference>
<keyword evidence="2" id="KW-0067">ATP-binding</keyword>
<dbReference type="AlphaFoldDB" id="A0A9D1J2S8"/>
<dbReference type="GO" id="GO:0016887">
    <property type="term" value="F:ATP hydrolysis activity"/>
    <property type="evidence" value="ECO:0007669"/>
    <property type="project" value="InterPro"/>
</dbReference>
<dbReference type="PANTHER" id="PTHR48102:SF7">
    <property type="entry name" value="ATP-DEPENDENT CLP PROTEASE ATP-BINDING SUBUNIT CLPX-LIKE, MITOCHONDRIAL"/>
    <property type="match status" value="1"/>
</dbReference>
<feature type="coiled-coil region" evidence="4">
    <location>
        <begin position="157"/>
        <end position="187"/>
    </location>
</feature>
<feature type="domain" description="Clp ATPase C-terminal" evidence="6">
    <location>
        <begin position="419"/>
        <end position="509"/>
    </location>
</feature>
<proteinExistence type="predicted"/>
<reference evidence="7" key="1">
    <citation type="submission" date="2020-10" db="EMBL/GenBank/DDBJ databases">
        <authorList>
            <person name="Gilroy R."/>
        </authorList>
    </citation>
    <scope>NUCLEOTIDE SEQUENCE</scope>
    <source>
        <strain evidence="7">CHK184-20233</strain>
    </source>
</reference>
<evidence type="ECO:0000259" key="6">
    <source>
        <dbReference type="SMART" id="SM01086"/>
    </source>
</evidence>
<evidence type="ECO:0000256" key="3">
    <source>
        <dbReference type="ARBA" id="ARBA00023186"/>
    </source>
</evidence>
<evidence type="ECO:0000313" key="7">
    <source>
        <dbReference type="EMBL" id="HIR58688.1"/>
    </source>
</evidence>
<evidence type="ECO:0000256" key="2">
    <source>
        <dbReference type="ARBA" id="ARBA00022840"/>
    </source>
</evidence>
<dbReference type="SUPFAM" id="SSF52540">
    <property type="entry name" value="P-loop containing nucleoside triphosphate hydrolases"/>
    <property type="match status" value="1"/>
</dbReference>
<gene>
    <name evidence="7" type="ORF">IAB38_01420</name>
</gene>
<evidence type="ECO:0000313" key="8">
    <source>
        <dbReference type="Proteomes" id="UP000824232"/>
    </source>
</evidence>
<name>A0A9D1J2S8_9FIRM</name>
<dbReference type="SMART" id="SM01086">
    <property type="entry name" value="ClpB_D2-small"/>
    <property type="match status" value="1"/>
</dbReference>
<organism evidence="7 8">
    <name type="scientific">Candidatus Onthousia excrementipullorum</name>
    <dbReference type="NCBI Taxonomy" id="2840884"/>
    <lineage>
        <taxon>Bacteria</taxon>
        <taxon>Bacillati</taxon>
        <taxon>Bacillota</taxon>
        <taxon>Bacilli</taxon>
        <taxon>Candidatus Onthousia</taxon>
    </lineage>
</organism>
<dbReference type="InterPro" id="IPR003959">
    <property type="entry name" value="ATPase_AAA_core"/>
</dbReference>
<dbReference type="SMART" id="SM00382">
    <property type="entry name" value="AAA"/>
    <property type="match status" value="1"/>
</dbReference>
<dbReference type="InterPro" id="IPR027417">
    <property type="entry name" value="P-loop_NTPase"/>
</dbReference>
<dbReference type="Proteomes" id="UP000824232">
    <property type="component" value="Unassembled WGS sequence"/>
</dbReference>
<dbReference type="InterPro" id="IPR003593">
    <property type="entry name" value="AAA+_ATPase"/>
</dbReference>
<evidence type="ECO:0000256" key="4">
    <source>
        <dbReference type="SAM" id="Coils"/>
    </source>
</evidence>
<evidence type="ECO:0000256" key="1">
    <source>
        <dbReference type="ARBA" id="ARBA00022741"/>
    </source>
</evidence>
<keyword evidence="1" id="KW-0547">Nucleotide-binding</keyword>
<dbReference type="EMBL" id="DVHC01000016">
    <property type="protein sequence ID" value="HIR58688.1"/>
    <property type="molecule type" value="Genomic_DNA"/>
</dbReference>
<feature type="domain" description="AAA+ ATPase" evidence="5">
    <location>
        <begin position="241"/>
        <end position="485"/>
    </location>
</feature>
<reference evidence="7" key="2">
    <citation type="journal article" date="2021" name="PeerJ">
        <title>Extensive microbial diversity within the chicken gut microbiome revealed by metagenomics and culture.</title>
        <authorList>
            <person name="Gilroy R."/>
            <person name="Ravi A."/>
            <person name="Getino M."/>
            <person name="Pursley I."/>
            <person name="Horton D.L."/>
            <person name="Alikhan N.F."/>
            <person name="Baker D."/>
            <person name="Gharbi K."/>
            <person name="Hall N."/>
            <person name="Watson M."/>
            <person name="Adriaenssens E.M."/>
            <person name="Foster-Nyarko E."/>
            <person name="Jarju S."/>
            <person name="Secka A."/>
            <person name="Antonio M."/>
            <person name="Oren A."/>
            <person name="Chaudhuri R.R."/>
            <person name="La Ragione R."/>
            <person name="Hildebrand F."/>
            <person name="Pallen M.J."/>
        </authorList>
    </citation>
    <scope>NUCLEOTIDE SEQUENCE</scope>
    <source>
        <strain evidence="7">CHK184-20233</strain>
    </source>
</reference>
<dbReference type="Pfam" id="PF10431">
    <property type="entry name" value="ClpB_D2-small"/>
    <property type="match status" value="1"/>
</dbReference>
<dbReference type="GO" id="GO:0005524">
    <property type="term" value="F:ATP binding"/>
    <property type="evidence" value="ECO:0007669"/>
    <property type="project" value="UniProtKB-KW"/>
</dbReference>
<keyword evidence="3" id="KW-0143">Chaperone</keyword>
<accession>A0A9D1J2S8</accession>
<dbReference type="Pfam" id="PF07724">
    <property type="entry name" value="AAA_2"/>
    <property type="match status" value="1"/>
</dbReference>
<comment type="caution">
    <text evidence="7">The sequence shown here is derived from an EMBL/GenBank/DDBJ whole genome shotgun (WGS) entry which is preliminary data.</text>
</comment>
<evidence type="ECO:0000259" key="5">
    <source>
        <dbReference type="SMART" id="SM00382"/>
    </source>
</evidence>
<protein>
    <submittedName>
        <fullName evidence="7">AAA family ATPase</fullName>
    </submittedName>
</protein>
<keyword evidence="4" id="KW-0175">Coiled coil</keyword>